<reference evidence="6" key="1">
    <citation type="submission" date="2016-10" db="EMBL/GenBank/DDBJ databases">
        <authorList>
            <person name="Varghese N."/>
            <person name="Submissions S."/>
        </authorList>
    </citation>
    <scope>NUCLEOTIDE SEQUENCE [LARGE SCALE GENOMIC DNA]</scope>
    <source>
        <strain evidence="6">N6PO6</strain>
    </source>
</reference>
<keyword evidence="6" id="KW-1185">Reference proteome</keyword>
<dbReference type="GO" id="GO:0005524">
    <property type="term" value="F:ATP binding"/>
    <property type="evidence" value="ECO:0007669"/>
    <property type="project" value="UniProtKB-KW"/>
</dbReference>
<dbReference type="InterPro" id="IPR027417">
    <property type="entry name" value="P-loop_NTPase"/>
</dbReference>
<protein>
    <submittedName>
        <fullName evidence="5">Vitamin B12 transport system ATP-binding protein</fullName>
    </submittedName>
</protein>
<accession>A0A1I4V084</accession>
<sequence>MLILRELTLQGRLKCFNAEVVPGELVHLIGPNGAGKSILLALLAGLEHGEGEIEFCGRRLLSHSGRQLARMRGYLSQQAPRPAAMPVWH</sequence>
<dbReference type="GO" id="GO:0016887">
    <property type="term" value="F:ATP hydrolysis activity"/>
    <property type="evidence" value="ECO:0007669"/>
    <property type="project" value="InterPro"/>
</dbReference>
<keyword evidence="2" id="KW-1278">Translocase</keyword>
<dbReference type="AlphaFoldDB" id="A0A1I4V084"/>
<proteinExistence type="predicted"/>
<name>A0A1I4V084_9GAMM</name>
<gene>
    <name evidence="5" type="ORF">SAMN05216516_101463</name>
</gene>
<keyword evidence="5" id="KW-0067">ATP-binding</keyword>
<dbReference type="Gene3D" id="3.40.50.300">
    <property type="entry name" value="P-loop containing nucleotide triphosphate hydrolases"/>
    <property type="match status" value="1"/>
</dbReference>
<dbReference type="PANTHER" id="PTHR42794">
    <property type="entry name" value="HEMIN IMPORT ATP-BINDING PROTEIN HMUV"/>
    <property type="match status" value="1"/>
</dbReference>
<evidence type="ECO:0000313" key="6">
    <source>
        <dbReference type="Proteomes" id="UP000242222"/>
    </source>
</evidence>
<dbReference type="STRING" id="1367852.SAMN05216516_101463"/>
<dbReference type="EMBL" id="FOVC01000001">
    <property type="protein sequence ID" value="SFM94598.1"/>
    <property type="molecule type" value="Genomic_DNA"/>
</dbReference>
<dbReference type="PANTHER" id="PTHR42794:SF1">
    <property type="entry name" value="HEMIN IMPORT ATP-BINDING PROTEIN HMUV"/>
    <property type="match status" value="1"/>
</dbReference>
<dbReference type="Pfam" id="PF00005">
    <property type="entry name" value="ABC_tran"/>
    <property type="match status" value="1"/>
</dbReference>
<dbReference type="Proteomes" id="UP000242222">
    <property type="component" value="Unassembled WGS sequence"/>
</dbReference>
<keyword evidence="1" id="KW-0813">Transport</keyword>
<evidence type="ECO:0000256" key="3">
    <source>
        <dbReference type="ARBA" id="ARBA00037066"/>
    </source>
</evidence>
<evidence type="ECO:0000313" key="5">
    <source>
        <dbReference type="EMBL" id="SFM94598.1"/>
    </source>
</evidence>
<evidence type="ECO:0000256" key="1">
    <source>
        <dbReference type="ARBA" id="ARBA00022448"/>
    </source>
</evidence>
<organism evidence="5 6">
    <name type="scientific">Izhakiella capsodis</name>
    <dbReference type="NCBI Taxonomy" id="1367852"/>
    <lineage>
        <taxon>Bacteria</taxon>
        <taxon>Pseudomonadati</taxon>
        <taxon>Pseudomonadota</taxon>
        <taxon>Gammaproteobacteria</taxon>
        <taxon>Enterobacterales</taxon>
        <taxon>Erwiniaceae</taxon>
        <taxon>Izhakiella</taxon>
    </lineage>
</organism>
<keyword evidence="5" id="KW-0547">Nucleotide-binding</keyword>
<comment type="function">
    <text evidence="3">Part of the ABC transporter complex HmuTUV involved in hemin import. Responsible for energy coupling to the transport system.</text>
</comment>
<feature type="domain" description="ABC transporter" evidence="4">
    <location>
        <begin position="15"/>
        <end position="78"/>
    </location>
</feature>
<dbReference type="InterPro" id="IPR003439">
    <property type="entry name" value="ABC_transporter-like_ATP-bd"/>
</dbReference>
<dbReference type="SUPFAM" id="SSF52540">
    <property type="entry name" value="P-loop containing nucleoside triphosphate hydrolases"/>
    <property type="match status" value="1"/>
</dbReference>
<evidence type="ECO:0000259" key="4">
    <source>
        <dbReference type="Pfam" id="PF00005"/>
    </source>
</evidence>
<evidence type="ECO:0000256" key="2">
    <source>
        <dbReference type="ARBA" id="ARBA00022967"/>
    </source>
</evidence>